<dbReference type="InParanoid" id="D8SGH3"/>
<dbReference type="EMBL" id="GL377618">
    <property type="protein sequence ID" value="EFJ16573.1"/>
    <property type="molecule type" value="Genomic_DNA"/>
</dbReference>
<evidence type="ECO:0000313" key="3">
    <source>
        <dbReference type="Proteomes" id="UP000001514"/>
    </source>
</evidence>
<proteinExistence type="predicted"/>
<gene>
    <name evidence="2" type="ORF">SELMODRAFT_421826</name>
</gene>
<dbReference type="AlphaFoldDB" id="D8SGH3"/>
<evidence type="ECO:0000256" key="1">
    <source>
        <dbReference type="SAM" id="Coils"/>
    </source>
</evidence>
<keyword evidence="1" id="KW-0175">Coiled coil</keyword>
<accession>D8SGH3</accession>
<dbReference type="Proteomes" id="UP000001514">
    <property type="component" value="Unassembled WGS sequence"/>
</dbReference>
<keyword evidence="3" id="KW-1185">Reference proteome</keyword>
<dbReference type="KEGG" id="smo:SELMODRAFT_421826"/>
<reference evidence="2 3" key="1">
    <citation type="journal article" date="2011" name="Science">
        <title>The Selaginella genome identifies genetic changes associated with the evolution of vascular plants.</title>
        <authorList>
            <person name="Banks J.A."/>
            <person name="Nishiyama T."/>
            <person name="Hasebe M."/>
            <person name="Bowman J.L."/>
            <person name="Gribskov M."/>
            <person name="dePamphilis C."/>
            <person name="Albert V.A."/>
            <person name="Aono N."/>
            <person name="Aoyama T."/>
            <person name="Ambrose B.A."/>
            <person name="Ashton N.W."/>
            <person name="Axtell M.J."/>
            <person name="Barker E."/>
            <person name="Barker M.S."/>
            <person name="Bennetzen J.L."/>
            <person name="Bonawitz N.D."/>
            <person name="Chapple C."/>
            <person name="Cheng C."/>
            <person name="Correa L.G."/>
            <person name="Dacre M."/>
            <person name="DeBarry J."/>
            <person name="Dreyer I."/>
            <person name="Elias M."/>
            <person name="Engstrom E.M."/>
            <person name="Estelle M."/>
            <person name="Feng L."/>
            <person name="Finet C."/>
            <person name="Floyd S.K."/>
            <person name="Frommer W.B."/>
            <person name="Fujita T."/>
            <person name="Gramzow L."/>
            <person name="Gutensohn M."/>
            <person name="Harholt J."/>
            <person name="Hattori M."/>
            <person name="Heyl A."/>
            <person name="Hirai T."/>
            <person name="Hiwatashi Y."/>
            <person name="Ishikawa M."/>
            <person name="Iwata M."/>
            <person name="Karol K.G."/>
            <person name="Koehler B."/>
            <person name="Kolukisaoglu U."/>
            <person name="Kubo M."/>
            <person name="Kurata T."/>
            <person name="Lalonde S."/>
            <person name="Li K."/>
            <person name="Li Y."/>
            <person name="Litt A."/>
            <person name="Lyons E."/>
            <person name="Manning G."/>
            <person name="Maruyama T."/>
            <person name="Michael T.P."/>
            <person name="Mikami K."/>
            <person name="Miyazaki S."/>
            <person name="Morinaga S."/>
            <person name="Murata T."/>
            <person name="Mueller-Roeber B."/>
            <person name="Nelson D.R."/>
            <person name="Obara M."/>
            <person name="Oguri Y."/>
            <person name="Olmstead R.G."/>
            <person name="Onodera N."/>
            <person name="Petersen B.L."/>
            <person name="Pils B."/>
            <person name="Prigge M."/>
            <person name="Rensing S.A."/>
            <person name="Riano-Pachon D.M."/>
            <person name="Roberts A.W."/>
            <person name="Sato Y."/>
            <person name="Scheller H.V."/>
            <person name="Schulz B."/>
            <person name="Schulz C."/>
            <person name="Shakirov E.V."/>
            <person name="Shibagaki N."/>
            <person name="Shinohara N."/>
            <person name="Shippen D.E."/>
            <person name="Soerensen I."/>
            <person name="Sotooka R."/>
            <person name="Sugimoto N."/>
            <person name="Sugita M."/>
            <person name="Sumikawa N."/>
            <person name="Tanurdzic M."/>
            <person name="Theissen G."/>
            <person name="Ulvskov P."/>
            <person name="Wakazuki S."/>
            <person name="Weng J.K."/>
            <person name="Willats W.W."/>
            <person name="Wipf D."/>
            <person name="Wolf P.G."/>
            <person name="Yang L."/>
            <person name="Zimmer A.D."/>
            <person name="Zhu Q."/>
            <person name="Mitros T."/>
            <person name="Hellsten U."/>
            <person name="Loque D."/>
            <person name="Otillar R."/>
            <person name="Salamov A."/>
            <person name="Schmutz J."/>
            <person name="Shapiro H."/>
            <person name="Lindquist E."/>
            <person name="Lucas S."/>
            <person name="Rokhsar D."/>
            <person name="Grigoriev I.V."/>
        </authorList>
    </citation>
    <scope>NUCLEOTIDE SEQUENCE [LARGE SCALE GENOMIC DNA]</scope>
</reference>
<feature type="coiled-coil region" evidence="1">
    <location>
        <begin position="119"/>
        <end position="146"/>
    </location>
</feature>
<dbReference type="HOGENOM" id="CLU_088392_0_0_1"/>
<dbReference type="Gramene" id="EFJ16573">
    <property type="protein sequence ID" value="EFJ16573"/>
    <property type="gene ID" value="SELMODRAFT_421826"/>
</dbReference>
<name>D8SGH3_SELML</name>
<protein>
    <submittedName>
        <fullName evidence="2">Uncharacterized protein</fullName>
    </submittedName>
</protein>
<sequence length="218" mass="24202">MANAGDEEPTEELGQLNHVLVKQLASIQADGDNLTRRLYGLRAAAATATASAYNSTNIKSADSNSRTFSTRRMIDWKHSFGKRERIRHLDRATLPIASFGCDQEDRSISLVSILEQEAFRMLNEDKESEENEKNILRSEIQRLAVDFVQGLMKVEKDIRRPTPKKVASQLNLESLDQPWCNHIFNYALPAAAASGALIAIALTLKMSSTAAASNRQLT</sequence>
<evidence type="ECO:0000313" key="2">
    <source>
        <dbReference type="EMBL" id="EFJ16573.1"/>
    </source>
</evidence>
<organism evidence="3">
    <name type="scientific">Selaginella moellendorffii</name>
    <name type="common">Spikemoss</name>
    <dbReference type="NCBI Taxonomy" id="88036"/>
    <lineage>
        <taxon>Eukaryota</taxon>
        <taxon>Viridiplantae</taxon>
        <taxon>Streptophyta</taxon>
        <taxon>Embryophyta</taxon>
        <taxon>Tracheophyta</taxon>
        <taxon>Lycopodiopsida</taxon>
        <taxon>Selaginellales</taxon>
        <taxon>Selaginellaceae</taxon>
        <taxon>Selaginella</taxon>
    </lineage>
</organism>